<dbReference type="AlphaFoldDB" id="A0AAJ0CMF6"/>
<organism evidence="4 5">
    <name type="scientific">Conoideocrella luteorostrata</name>
    <dbReference type="NCBI Taxonomy" id="1105319"/>
    <lineage>
        <taxon>Eukaryota</taxon>
        <taxon>Fungi</taxon>
        <taxon>Dikarya</taxon>
        <taxon>Ascomycota</taxon>
        <taxon>Pezizomycotina</taxon>
        <taxon>Sordariomycetes</taxon>
        <taxon>Hypocreomycetidae</taxon>
        <taxon>Hypocreales</taxon>
        <taxon>Clavicipitaceae</taxon>
        <taxon>Conoideocrella</taxon>
    </lineage>
</organism>
<dbReference type="SUPFAM" id="SSF56601">
    <property type="entry name" value="beta-lactamase/transpeptidase-like"/>
    <property type="match status" value="1"/>
</dbReference>
<evidence type="ECO:0000256" key="2">
    <source>
        <dbReference type="SAM" id="SignalP"/>
    </source>
</evidence>
<name>A0AAJ0CMF6_9HYPO</name>
<dbReference type="PANTHER" id="PTHR46825">
    <property type="entry name" value="D-ALANYL-D-ALANINE-CARBOXYPEPTIDASE/ENDOPEPTIDASE AMPH"/>
    <property type="match status" value="1"/>
</dbReference>
<dbReference type="Proteomes" id="UP001251528">
    <property type="component" value="Unassembled WGS sequence"/>
</dbReference>
<dbReference type="InterPro" id="IPR012338">
    <property type="entry name" value="Beta-lactam/transpept-like"/>
</dbReference>
<comment type="similarity">
    <text evidence="1">Belongs to the peptidase S12 family.</text>
</comment>
<accession>A0AAJ0CMF6</accession>
<dbReference type="Pfam" id="PF00144">
    <property type="entry name" value="Beta-lactamase"/>
    <property type="match status" value="1"/>
</dbReference>
<feature type="domain" description="Beta-lactamase-related" evidence="3">
    <location>
        <begin position="50"/>
        <end position="378"/>
    </location>
</feature>
<dbReference type="InterPro" id="IPR001466">
    <property type="entry name" value="Beta-lactam-related"/>
</dbReference>
<comment type="caution">
    <text evidence="4">The sequence shown here is derived from an EMBL/GenBank/DDBJ whole genome shotgun (WGS) entry which is preliminary data.</text>
</comment>
<dbReference type="InterPro" id="IPR050491">
    <property type="entry name" value="AmpC-like"/>
</dbReference>
<reference evidence="4" key="1">
    <citation type="submission" date="2023-06" db="EMBL/GenBank/DDBJ databases">
        <title>Conoideocrella luteorostrata (Hypocreales: Clavicipitaceae), a potential biocontrol fungus for elongate hemlock scale in United States Christmas tree production areas.</title>
        <authorList>
            <person name="Barrett H."/>
            <person name="Lovett B."/>
            <person name="Macias A.M."/>
            <person name="Stajich J.E."/>
            <person name="Kasson M.T."/>
        </authorList>
    </citation>
    <scope>NUCLEOTIDE SEQUENCE</scope>
    <source>
        <strain evidence="4">ARSEF 14590</strain>
    </source>
</reference>
<evidence type="ECO:0000259" key="3">
    <source>
        <dbReference type="Pfam" id="PF00144"/>
    </source>
</evidence>
<sequence>MLSIRLPHSLAYVVAILPGILAGVTVAEQKPILETKPATSNPLDQDFSEFVKSTLESWKVPGLSIAVIDDQKIFAEGYGFATLPDKPATPETIWYGASTTKAYVAAALASIIDGQNYSQLSQGWSTPISSLIRDDFVLQNEWSTAHVTLEDAASHRTGIGSLDMAALKEENGVQETPKVIVRKLRHLPLFGEPRTKWVYSNAMYITLGHVLETLTGKWLGNVLKDIIWSPLGMKSTYFDLEDAVNAPEHLASGYEWDPHQNNYTEVPYIGVTQAGGSGAIFSNVLDYAKWVQSLLHETGPLSKAVHKDIKTPRMIADPLPSGGFDAVLYGLGWERTFLYNQLVYKHSGGMHAYGAYVYWLPQLQYGVVAFGNTAVTSNHVQNILITKLIADKLGIPQKERFDFEASAREGLDKQANWMKHALDNLYPDRPSAPLPATVDTSQLVGAYYHPGFGPIRLREEPDPNDSKRTVLKSDREEAEFSHGFTFQHVSGDHWIIYADMYTAIMNTAFRSEFQIGVDGKPSGLKIEFPNRGAGVAPAVPLFERM</sequence>
<protein>
    <recommendedName>
        <fullName evidence="3">Beta-lactamase-related domain-containing protein</fullName>
    </recommendedName>
</protein>
<keyword evidence="5" id="KW-1185">Reference proteome</keyword>
<dbReference type="Gene3D" id="3.40.710.10">
    <property type="entry name" value="DD-peptidase/beta-lactamase superfamily"/>
    <property type="match status" value="1"/>
</dbReference>
<feature type="signal peptide" evidence="2">
    <location>
        <begin position="1"/>
        <end position="22"/>
    </location>
</feature>
<dbReference type="EMBL" id="JASWJB010000212">
    <property type="protein sequence ID" value="KAK2593421.1"/>
    <property type="molecule type" value="Genomic_DNA"/>
</dbReference>
<evidence type="ECO:0000313" key="5">
    <source>
        <dbReference type="Proteomes" id="UP001251528"/>
    </source>
</evidence>
<proteinExistence type="inferred from homology"/>
<feature type="chain" id="PRO_5042588216" description="Beta-lactamase-related domain-containing protein" evidence="2">
    <location>
        <begin position="23"/>
        <end position="545"/>
    </location>
</feature>
<dbReference type="PANTHER" id="PTHR46825:SF9">
    <property type="entry name" value="BETA-LACTAMASE-RELATED DOMAIN-CONTAINING PROTEIN"/>
    <property type="match status" value="1"/>
</dbReference>
<keyword evidence="2" id="KW-0732">Signal</keyword>
<evidence type="ECO:0000313" key="4">
    <source>
        <dbReference type="EMBL" id="KAK2593421.1"/>
    </source>
</evidence>
<gene>
    <name evidence="4" type="ORF">QQS21_008872</name>
</gene>
<evidence type="ECO:0000256" key="1">
    <source>
        <dbReference type="ARBA" id="ARBA00038215"/>
    </source>
</evidence>